<keyword evidence="8" id="KW-1185">Reference proteome</keyword>
<feature type="domain" description="FAD-dependent oxidoreductase 2 FAD-binding" evidence="6">
    <location>
        <begin position="9"/>
        <end position="503"/>
    </location>
</feature>
<protein>
    <submittedName>
        <fullName evidence="7">FAD-binding protein</fullName>
    </submittedName>
</protein>
<dbReference type="RefSeq" id="WP_405146797.1">
    <property type="nucleotide sequence ID" value="NZ_CP109527.1"/>
</dbReference>
<dbReference type="SUPFAM" id="SSF56425">
    <property type="entry name" value="Succinate dehydrogenase/fumarate reductase flavoprotein, catalytic domain"/>
    <property type="match status" value="1"/>
</dbReference>
<gene>
    <name evidence="7" type="ORF">OG308_24315</name>
</gene>
<evidence type="ECO:0000313" key="7">
    <source>
        <dbReference type="EMBL" id="WTY34427.1"/>
    </source>
</evidence>
<sequence>MVEPQPGYDVVIVGFGVAGASAAIEAADSGARVLVLDRGYGGGATALSGGVVYAGGGTRHQLAAGVQDSPENMFNYLRREAHGVVSDETLRRFCETSPAMIDWLEQQGAKFEGTLAPYMTSYPSDEHYLYYSGNEVAWPYKLDAAPAPRGHRQVAKGVTSGAALFASLRRSAIGKGVDFKPLSRVSELIIEAGVVVGVTYRSMDVDGEGGDRHWKLSKFGGRLANWIPPVGIRLIVEAEKLWQRYAVESSVRAATVILAAGGFVQNPEMMEQYAGPFKDENLLRLGTAGDDGAGITLGISAGGTTDKLDRLAANRTLNPPEALLAGVTVGPSGARIINEDVDGARLAEAMMTEHQGQGFLILDAKIWKKARGQIREQSRQAFQIPQSLYLFTAGNKKADTLEELAREIGIPAEGLAQTVRAYNDGIRSGEGDPAHKSATLCSPIEQGPFRAIKISAENAPLFPATVFTLGGLRVNESSGLVLDSEEKPIAGLYAVGRCAIGICSHSYVSGLSLADGVFSGRRAGAHAAQSVRPADGRPSEKEPAAER</sequence>
<evidence type="ECO:0000313" key="8">
    <source>
        <dbReference type="Proteomes" id="UP001621418"/>
    </source>
</evidence>
<keyword evidence="3" id="KW-0274">FAD</keyword>
<evidence type="ECO:0000256" key="2">
    <source>
        <dbReference type="ARBA" id="ARBA00022630"/>
    </source>
</evidence>
<dbReference type="Gene3D" id="3.90.700.10">
    <property type="entry name" value="Succinate dehydrogenase/fumarate reductase flavoprotein, catalytic domain"/>
    <property type="match status" value="1"/>
</dbReference>
<evidence type="ECO:0000256" key="4">
    <source>
        <dbReference type="ARBA" id="ARBA00023002"/>
    </source>
</evidence>
<comment type="cofactor">
    <cofactor evidence="1">
        <name>FAD</name>
        <dbReference type="ChEBI" id="CHEBI:57692"/>
    </cofactor>
</comment>
<keyword evidence="4" id="KW-0560">Oxidoreductase</keyword>
<organism evidence="7 8">
    <name type="scientific">Nocardia salmonicida</name>
    <dbReference type="NCBI Taxonomy" id="53431"/>
    <lineage>
        <taxon>Bacteria</taxon>
        <taxon>Bacillati</taxon>
        <taxon>Actinomycetota</taxon>
        <taxon>Actinomycetes</taxon>
        <taxon>Mycobacteriales</taxon>
        <taxon>Nocardiaceae</taxon>
        <taxon>Nocardia</taxon>
    </lineage>
</organism>
<keyword evidence="2" id="KW-0285">Flavoprotein</keyword>
<dbReference type="NCBIfam" id="NF005513">
    <property type="entry name" value="PRK07121.1-6"/>
    <property type="match status" value="1"/>
</dbReference>
<evidence type="ECO:0000256" key="1">
    <source>
        <dbReference type="ARBA" id="ARBA00001974"/>
    </source>
</evidence>
<proteinExistence type="predicted"/>
<reference evidence="7 8" key="1">
    <citation type="submission" date="2022-10" db="EMBL/GenBank/DDBJ databases">
        <title>The complete genomes of actinobacterial strains from the NBC collection.</title>
        <authorList>
            <person name="Joergensen T.S."/>
            <person name="Alvarez Arevalo M."/>
            <person name="Sterndorff E.B."/>
            <person name="Faurdal D."/>
            <person name="Vuksanovic O."/>
            <person name="Mourched A.-S."/>
            <person name="Charusanti P."/>
            <person name="Shaw S."/>
            <person name="Blin K."/>
            <person name="Weber T."/>
        </authorList>
    </citation>
    <scope>NUCLEOTIDE SEQUENCE [LARGE SCALE GENOMIC DNA]</scope>
    <source>
        <strain evidence="7 8">NBC_01413</strain>
    </source>
</reference>
<feature type="region of interest" description="Disordered" evidence="5">
    <location>
        <begin position="525"/>
        <end position="547"/>
    </location>
</feature>
<feature type="compositionally biased region" description="Basic and acidic residues" evidence="5">
    <location>
        <begin position="534"/>
        <end position="547"/>
    </location>
</feature>
<dbReference type="EMBL" id="CP109527">
    <property type="protein sequence ID" value="WTY34427.1"/>
    <property type="molecule type" value="Genomic_DNA"/>
</dbReference>
<dbReference type="PANTHER" id="PTHR43400">
    <property type="entry name" value="FUMARATE REDUCTASE"/>
    <property type="match status" value="1"/>
</dbReference>
<name>A0ABZ1N3K3_9NOCA</name>
<dbReference type="InterPro" id="IPR050315">
    <property type="entry name" value="FAD-oxidoreductase_2"/>
</dbReference>
<dbReference type="Gene3D" id="3.50.50.60">
    <property type="entry name" value="FAD/NAD(P)-binding domain"/>
    <property type="match status" value="2"/>
</dbReference>
<dbReference type="Proteomes" id="UP001621418">
    <property type="component" value="Chromosome"/>
</dbReference>
<evidence type="ECO:0000256" key="5">
    <source>
        <dbReference type="SAM" id="MobiDB-lite"/>
    </source>
</evidence>
<dbReference type="NCBIfam" id="NF005511">
    <property type="entry name" value="PRK07121.1-4"/>
    <property type="match status" value="1"/>
</dbReference>
<dbReference type="InterPro" id="IPR036188">
    <property type="entry name" value="FAD/NAD-bd_sf"/>
</dbReference>
<dbReference type="InterPro" id="IPR003953">
    <property type="entry name" value="FAD-dep_OxRdtase_2_FAD-bd"/>
</dbReference>
<dbReference type="PANTHER" id="PTHR43400:SF10">
    <property type="entry name" value="3-OXOSTEROID 1-DEHYDROGENASE"/>
    <property type="match status" value="1"/>
</dbReference>
<dbReference type="SUPFAM" id="SSF51905">
    <property type="entry name" value="FAD/NAD(P)-binding domain"/>
    <property type="match status" value="1"/>
</dbReference>
<accession>A0ABZ1N3K3</accession>
<dbReference type="InterPro" id="IPR027477">
    <property type="entry name" value="Succ_DH/fumarate_Rdtase_cat_sf"/>
</dbReference>
<evidence type="ECO:0000256" key="3">
    <source>
        <dbReference type="ARBA" id="ARBA00022827"/>
    </source>
</evidence>
<dbReference type="Pfam" id="PF00890">
    <property type="entry name" value="FAD_binding_2"/>
    <property type="match status" value="1"/>
</dbReference>
<evidence type="ECO:0000259" key="6">
    <source>
        <dbReference type="Pfam" id="PF00890"/>
    </source>
</evidence>